<protein>
    <submittedName>
        <fullName evidence="2">FTH domain-containing protein</fullName>
    </submittedName>
</protein>
<reference evidence="2" key="1">
    <citation type="submission" date="2016-11" db="UniProtKB">
        <authorList>
            <consortium name="WormBaseParasite"/>
        </authorList>
    </citation>
    <scope>IDENTIFICATION</scope>
    <source>
        <strain evidence="2">KR3021</strain>
    </source>
</reference>
<evidence type="ECO:0000313" key="2">
    <source>
        <dbReference type="WBParaSite" id="RSKR_0000713540.1"/>
    </source>
</evidence>
<proteinExistence type="predicted"/>
<dbReference type="WBParaSite" id="RSKR_0000713540.1">
    <property type="protein sequence ID" value="RSKR_0000713540.1"/>
    <property type="gene ID" value="RSKR_0000713540"/>
</dbReference>
<sequence>MLTMLTVVNKPLNLALSQQHIMKDCVSDLSTMATLSKTCVKFYNSNANVQIYKRERTIPYIHKQGPHTSIYFNSDRMNGTFYNISFTDQKELRNIINHFPPECFDQIYVFEFEVLCKNYDDKKVEINRLYFNDLMKKFFEKAFNLKKIILFCETRRLSTETFTFNIASIISSLASKSVNQIEIQCNNLLMIQNTFLSAKSEEEKIKQNFPKLEHIILHIKEGRFKENERVEFDNLLNTIQRSDFHLFELNLISFSTQFFEMTQTFGEVFKNMKKEMLYKTIVYPDKRNLNAYDSPLYEENAIAKDIKLRLGYFINYLGETESNTFSRYIQKLHLVYGPGDIRNLVIRPNMFANLNYLTSLKHFSIKFFMEEVADPHIRSTECIHSLPKDTLITLQINAPLNDLESNPLYNLYPHLKELKLNYSSTVERLNILDNAYFAKFQNLVILHLTCIMKREFTFPNSLRLLILECHSQEGKHEKLEITGELRFKLDVNKMEKEERIYQCNAFFDDTICNCHKPKRNLQNLVIKRDFWTNIISHVHFDQIQSWDTYTKLIQRKTQEFNSYEIGDEED</sequence>
<accession>A0AC35U3Q9</accession>
<organism evidence="1 2">
    <name type="scientific">Rhabditophanes sp. KR3021</name>
    <dbReference type="NCBI Taxonomy" id="114890"/>
    <lineage>
        <taxon>Eukaryota</taxon>
        <taxon>Metazoa</taxon>
        <taxon>Ecdysozoa</taxon>
        <taxon>Nematoda</taxon>
        <taxon>Chromadorea</taxon>
        <taxon>Rhabditida</taxon>
        <taxon>Tylenchina</taxon>
        <taxon>Panagrolaimomorpha</taxon>
        <taxon>Strongyloidoidea</taxon>
        <taxon>Alloionematidae</taxon>
        <taxon>Rhabditophanes</taxon>
    </lineage>
</organism>
<dbReference type="Proteomes" id="UP000095286">
    <property type="component" value="Unplaced"/>
</dbReference>
<name>A0AC35U3Q9_9BILA</name>
<evidence type="ECO:0000313" key="1">
    <source>
        <dbReference type="Proteomes" id="UP000095286"/>
    </source>
</evidence>